<evidence type="ECO:0000313" key="8">
    <source>
        <dbReference type="Proteomes" id="UP000184185"/>
    </source>
</evidence>
<organism evidence="7 8">
    <name type="scientific">Pseudobutyrivibrio xylanivorans DSM 14809</name>
    <dbReference type="NCBI Taxonomy" id="1123012"/>
    <lineage>
        <taxon>Bacteria</taxon>
        <taxon>Bacillati</taxon>
        <taxon>Bacillota</taxon>
        <taxon>Clostridia</taxon>
        <taxon>Lachnospirales</taxon>
        <taxon>Lachnospiraceae</taxon>
        <taxon>Pseudobutyrivibrio</taxon>
    </lineage>
</organism>
<name>A0A1M6BUH8_PSEXY</name>
<dbReference type="GO" id="GO:0004553">
    <property type="term" value="F:hydrolase activity, hydrolyzing O-glycosyl compounds"/>
    <property type="evidence" value="ECO:0007669"/>
    <property type="project" value="InterPro"/>
</dbReference>
<keyword evidence="2 5" id="KW-0378">Hydrolase</keyword>
<keyword evidence="3 5" id="KW-0326">Glycosidase</keyword>
<proteinExistence type="inferred from homology"/>
<gene>
    <name evidence="7" type="ORF">SAMN02745725_00592</name>
</gene>
<feature type="domain" description="Beta-xylosidase C-terminal Concanavalin A-like" evidence="6">
    <location>
        <begin position="307"/>
        <end position="497"/>
    </location>
</feature>
<dbReference type="PANTHER" id="PTHR42812">
    <property type="entry name" value="BETA-XYLOSIDASE"/>
    <property type="match status" value="1"/>
</dbReference>
<evidence type="ECO:0000256" key="3">
    <source>
        <dbReference type="ARBA" id="ARBA00023295"/>
    </source>
</evidence>
<dbReference type="Pfam" id="PF17851">
    <property type="entry name" value="GH43_C2"/>
    <property type="match status" value="1"/>
</dbReference>
<dbReference type="GO" id="GO:0005975">
    <property type="term" value="P:carbohydrate metabolic process"/>
    <property type="evidence" value="ECO:0007669"/>
    <property type="project" value="InterPro"/>
</dbReference>
<dbReference type="InterPro" id="IPR006710">
    <property type="entry name" value="Glyco_hydro_43"/>
</dbReference>
<dbReference type="Proteomes" id="UP000184185">
    <property type="component" value="Unassembled WGS sequence"/>
</dbReference>
<evidence type="ECO:0000256" key="2">
    <source>
        <dbReference type="ARBA" id="ARBA00022801"/>
    </source>
</evidence>
<dbReference type="RefSeq" id="WP_072912504.1">
    <property type="nucleotide sequence ID" value="NZ_FQYQ01000002.1"/>
</dbReference>
<evidence type="ECO:0000259" key="6">
    <source>
        <dbReference type="Pfam" id="PF17851"/>
    </source>
</evidence>
<dbReference type="Pfam" id="PF04616">
    <property type="entry name" value="Glyco_hydro_43"/>
    <property type="match status" value="1"/>
</dbReference>
<evidence type="ECO:0000256" key="4">
    <source>
        <dbReference type="PIRSR" id="PIRSR606710-1"/>
    </source>
</evidence>
<dbReference type="AlphaFoldDB" id="A0A1M6BUH8"/>
<evidence type="ECO:0000256" key="5">
    <source>
        <dbReference type="RuleBase" id="RU361187"/>
    </source>
</evidence>
<dbReference type="OrthoDB" id="9801455at2"/>
<evidence type="ECO:0000313" key="7">
    <source>
        <dbReference type="EMBL" id="SHI52406.1"/>
    </source>
</evidence>
<sequence>MKVINPVLKMDMPDVDVIKVNDVYYMVSTTMFFTPGAPILRSKDLKNWEIVSYIFEKIEDNDIYELKNGKNAYGACQWATSLAYHKGKFYAAFVCNDMKKTYIFHSDDIEKSYWKRFDIDGIYHDMSFLFFDDKIYLVYGNGDIHITELNDNLTGIRKDGLNKLLFSTPSSDDGIMLRCEGCRAYVKDGYIYLTFIEWPKEGFGNFRRRQICYRSKNLNESFERKVIFDDDMGYCNRGIAQGAFIEADDGKWFSMLFQDHGAVGRIPYLIPMKWENGWPVIGIEGKAPSAFDIDITEVATAPLVISDSFEHEDNCLPLQFQWNHNPIKEGWSFTDRPGYLRLRNMQMASSIMDARNTLTERTVTPKSVFTIEGDFSLMKDGDYAGLAAFMGKYGTIGLTKSDGEFYIVSIHKEKVEIKQNVSEIQGFNCNHFWIRIIFDFENDDKAYFYYSVDGKDFIEFGEPLDMEFTLDVFVGYRIGVFSYGTKNLGGVVDFRNLNFSE</sequence>
<protein>
    <submittedName>
        <fullName evidence="7">Beta-xylosidase</fullName>
    </submittedName>
</protein>
<dbReference type="CDD" id="cd09001">
    <property type="entry name" value="GH43_FsAxh1-like"/>
    <property type="match status" value="1"/>
</dbReference>
<dbReference type="EMBL" id="FQYQ01000002">
    <property type="protein sequence ID" value="SHI52406.1"/>
    <property type="molecule type" value="Genomic_DNA"/>
</dbReference>
<reference evidence="7 8" key="1">
    <citation type="submission" date="2016-11" db="EMBL/GenBank/DDBJ databases">
        <authorList>
            <person name="Jaros S."/>
            <person name="Januszkiewicz K."/>
            <person name="Wedrychowicz H."/>
        </authorList>
    </citation>
    <scope>NUCLEOTIDE SEQUENCE [LARGE SCALE GENOMIC DNA]</scope>
    <source>
        <strain evidence="7 8">DSM 14809</strain>
    </source>
</reference>
<evidence type="ECO:0000256" key="1">
    <source>
        <dbReference type="ARBA" id="ARBA00009865"/>
    </source>
</evidence>
<dbReference type="PANTHER" id="PTHR42812:SF12">
    <property type="entry name" value="BETA-XYLOSIDASE-RELATED"/>
    <property type="match status" value="1"/>
</dbReference>
<comment type="similarity">
    <text evidence="1 5">Belongs to the glycosyl hydrolase 43 family.</text>
</comment>
<accession>A0A1M6BUH8</accession>
<dbReference type="InterPro" id="IPR051795">
    <property type="entry name" value="Glycosyl_Hydrlase_43"/>
</dbReference>
<feature type="active site" description="Proton acceptor" evidence="4">
    <location>
        <position position="14"/>
    </location>
</feature>
<dbReference type="Gene3D" id="2.60.120.200">
    <property type="match status" value="1"/>
</dbReference>
<dbReference type="SUPFAM" id="SSF49899">
    <property type="entry name" value="Concanavalin A-like lectins/glucanases"/>
    <property type="match status" value="1"/>
</dbReference>
<feature type="active site" description="Proton donor" evidence="4">
    <location>
        <position position="180"/>
    </location>
</feature>
<dbReference type="SUPFAM" id="SSF75005">
    <property type="entry name" value="Arabinanase/levansucrase/invertase"/>
    <property type="match status" value="1"/>
</dbReference>
<dbReference type="InterPro" id="IPR041542">
    <property type="entry name" value="GH43_C2"/>
</dbReference>
<keyword evidence="8" id="KW-1185">Reference proteome</keyword>
<dbReference type="InterPro" id="IPR023296">
    <property type="entry name" value="Glyco_hydro_beta-prop_sf"/>
</dbReference>
<dbReference type="Gene3D" id="2.115.10.20">
    <property type="entry name" value="Glycosyl hydrolase domain, family 43"/>
    <property type="match status" value="1"/>
</dbReference>
<dbReference type="InterPro" id="IPR013320">
    <property type="entry name" value="ConA-like_dom_sf"/>
</dbReference>